<dbReference type="AlphaFoldDB" id="A0A0Q3ESN4"/>
<protein>
    <submittedName>
        <fullName evidence="2 3">Uncharacterized protein</fullName>
    </submittedName>
</protein>
<proteinExistence type="predicted"/>
<reference evidence="3" key="3">
    <citation type="submission" date="2018-08" db="UniProtKB">
        <authorList>
            <consortium name="EnsemblPlants"/>
        </authorList>
    </citation>
    <scope>IDENTIFICATION</scope>
    <source>
        <strain evidence="3">cv. Bd21</strain>
    </source>
</reference>
<organism evidence="2">
    <name type="scientific">Brachypodium distachyon</name>
    <name type="common">Purple false brome</name>
    <name type="synonym">Trachynia distachya</name>
    <dbReference type="NCBI Taxonomy" id="15368"/>
    <lineage>
        <taxon>Eukaryota</taxon>
        <taxon>Viridiplantae</taxon>
        <taxon>Streptophyta</taxon>
        <taxon>Embryophyta</taxon>
        <taxon>Tracheophyta</taxon>
        <taxon>Spermatophyta</taxon>
        <taxon>Magnoliopsida</taxon>
        <taxon>Liliopsida</taxon>
        <taxon>Poales</taxon>
        <taxon>Poaceae</taxon>
        <taxon>BOP clade</taxon>
        <taxon>Pooideae</taxon>
        <taxon>Stipodae</taxon>
        <taxon>Brachypodieae</taxon>
        <taxon>Brachypodium</taxon>
    </lineage>
</organism>
<gene>
    <name evidence="2" type="ORF">BRADI_4g24655v3</name>
</gene>
<sequence length="102" mass="10860">MKPTATPARMQACVAAHLLDVPCTARLPRPLPHSHPFLQSLPCISVPRESISVIICLSMRCCRGASGGEGAEPGGRRRGRALGPRSLGLRRSLGRARSAVRP</sequence>
<feature type="compositionally biased region" description="Basic residues" evidence="1">
    <location>
        <begin position="92"/>
        <end position="102"/>
    </location>
</feature>
<evidence type="ECO:0000256" key="1">
    <source>
        <dbReference type="SAM" id="MobiDB-lite"/>
    </source>
</evidence>
<reference evidence="2" key="2">
    <citation type="submission" date="2017-06" db="EMBL/GenBank/DDBJ databases">
        <title>WGS assembly of Brachypodium distachyon.</title>
        <authorList>
            <consortium name="The International Brachypodium Initiative"/>
            <person name="Lucas S."/>
            <person name="Harmon-Smith M."/>
            <person name="Lail K."/>
            <person name="Tice H."/>
            <person name="Grimwood J."/>
            <person name="Bruce D."/>
            <person name="Barry K."/>
            <person name="Shu S."/>
            <person name="Lindquist E."/>
            <person name="Wang M."/>
            <person name="Pitluck S."/>
            <person name="Vogel J.P."/>
            <person name="Garvin D.F."/>
            <person name="Mockler T.C."/>
            <person name="Schmutz J."/>
            <person name="Rokhsar D."/>
            <person name="Bevan M.W."/>
        </authorList>
    </citation>
    <scope>NUCLEOTIDE SEQUENCE</scope>
    <source>
        <strain evidence="2">Bd21</strain>
    </source>
</reference>
<dbReference type="EnsemblPlants" id="KQJ89284">
    <property type="protein sequence ID" value="KQJ89284"/>
    <property type="gene ID" value="BRADI_4g24655v3"/>
</dbReference>
<keyword evidence="4" id="KW-1185">Reference proteome</keyword>
<reference evidence="2 3" key="1">
    <citation type="journal article" date="2010" name="Nature">
        <title>Genome sequencing and analysis of the model grass Brachypodium distachyon.</title>
        <authorList>
            <consortium name="International Brachypodium Initiative"/>
        </authorList>
    </citation>
    <scope>NUCLEOTIDE SEQUENCE [LARGE SCALE GENOMIC DNA]</scope>
    <source>
        <strain evidence="2 3">Bd21</strain>
    </source>
</reference>
<dbReference type="EMBL" id="CM000883">
    <property type="protein sequence ID" value="KQJ89284.1"/>
    <property type="molecule type" value="Genomic_DNA"/>
</dbReference>
<accession>A0A0Q3ESN4</accession>
<feature type="compositionally biased region" description="Low complexity" evidence="1">
    <location>
        <begin position="81"/>
        <end position="91"/>
    </location>
</feature>
<evidence type="ECO:0000313" key="3">
    <source>
        <dbReference type="EnsemblPlants" id="KQJ89284"/>
    </source>
</evidence>
<dbReference type="InParanoid" id="A0A0Q3ESN4"/>
<dbReference type="Proteomes" id="UP000008810">
    <property type="component" value="Chromosome 4"/>
</dbReference>
<evidence type="ECO:0000313" key="4">
    <source>
        <dbReference type="Proteomes" id="UP000008810"/>
    </source>
</evidence>
<feature type="region of interest" description="Disordered" evidence="1">
    <location>
        <begin position="66"/>
        <end position="102"/>
    </location>
</feature>
<evidence type="ECO:0000313" key="2">
    <source>
        <dbReference type="EMBL" id="KQJ89284.1"/>
    </source>
</evidence>
<dbReference type="Gramene" id="KQJ89284">
    <property type="protein sequence ID" value="KQJ89284"/>
    <property type="gene ID" value="BRADI_4g24655v3"/>
</dbReference>
<name>A0A0Q3ESN4_BRADI</name>